<evidence type="ECO:0000256" key="10">
    <source>
        <dbReference type="ARBA" id="ARBA00023295"/>
    </source>
</evidence>
<protein>
    <recommendedName>
        <fullName evidence="14">glucan 1,3-beta-glucosidase</fullName>
        <ecNumber evidence="14">3.2.1.58</ecNumber>
    </recommendedName>
    <alternativeName>
        <fullName evidence="15">Exo-1,3-beta-glucanase D</fullName>
    </alternativeName>
</protein>
<dbReference type="PANTHER" id="PTHR31297">
    <property type="entry name" value="GLUCAN ENDO-1,6-BETA-GLUCOSIDASE B"/>
    <property type="match status" value="1"/>
</dbReference>
<feature type="compositionally biased region" description="Basic and acidic residues" evidence="17">
    <location>
        <begin position="1"/>
        <end position="10"/>
    </location>
</feature>
<keyword evidence="3" id="KW-1003">Cell membrane</keyword>
<organism evidence="20 21">
    <name type="scientific">Heterodermia speciosa</name>
    <dbReference type="NCBI Taxonomy" id="116794"/>
    <lineage>
        <taxon>Eukaryota</taxon>
        <taxon>Fungi</taxon>
        <taxon>Dikarya</taxon>
        <taxon>Ascomycota</taxon>
        <taxon>Pezizomycotina</taxon>
        <taxon>Lecanoromycetes</taxon>
        <taxon>OSLEUM clade</taxon>
        <taxon>Lecanoromycetidae</taxon>
        <taxon>Caliciales</taxon>
        <taxon>Physciaceae</taxon>
        <taxon>Heterodermia</taxon>
    </lineage>
</organism>
<dbReference type="SUPFAM" id="SSF51445">
    <property type="entry name" value="(Trans)glycosidases"/>
    <property type="match status" value="1"/>
</dbReference>
<feature type="domain" description="Glycoside hydrolase family 5" evidence="19">
    <location>
        <begin position="337"/>
        <end position="532"/>
    </location>
</feature>
<evidence type="ECO:0000256" key="11">
    <source>
        <dbReference type="ARBA" id="ARBA00023316"/>
    </source>
</evidence>
<keyword evidence="7 18" id="KW-1133">Transmembrane helix</keyword>
<sequence length="555" mass="60926">MPRPDPDRPNRPPKSHTRPKTERKEKVTPRGTPERRGNQASPRTPDRRSNQRASKHTSASTSERSSNLLSIDSLAKLDALNEKDTVVREKELVADRKAKDKVVTGRVLKDRGKHRRRSGGHGHSGKRRVVSGPLAEEGRVLRRRGGYGSKDTGKRRFGKKFWWIVLISVSILAIIIAVAAVMVGKKGKSGAGAGGGSDSGGDPANSNLAGISESDIPTAAKGSYLDPFTWYDTTDFNVTYTNETVGGLPIMGLNSSWDDSGQANDNVPALNKKWAYGTMPIRGVNLGGWLSIEPFITPSFFNSYKQNQGIIDEWTLTTILGPSEAAKTLEKHYALFINAQSFKDIQAAGFDHIRIPFSYWAVTTYSGDPYVPKISWRYLLRAIEYARACGLRVNLDLHAVPGSQNGWNHSGRQGDIGWLNGTDGSLNGQRSLDIHDQLSAFFSQPRYANIIAIYGLVNEPKMIALPTQSVLDWTTKAVAVVRKNGIKQNIAIGDGFLGLPKWQGKLEGVSGLILDSHPYTIFDPNLIVFPHQKKIQYACTSWSSQMKASMNTASG</sequence>
<dbReference type="PANTHER" id="PTHR31297:SF34">
    <property type="entry name" value="GLUCAN 1,3-BETA-GLUCOSIDASE 2"/>
    <property type="match status" value="1"/>
</dbReference>
<evidence type="ECO:0000256" key="18">
    <source>
        <dbReference type="SAM" id="Phobius"/>
    </source>
</evidence>
<proteinExistence type="inferred from homology"/>
<evidence type="ECO:0000256" key="4">
    <source>
        <dbReference type="ARBA" id="ARBA00022692"/>
    </source>
</evidence>
<evidence type="ECO:0000256" key="2">
    <source>
        <dbReference type="ARBA" id="ARBA00005641"/>
    </source>
</evidence>
<dbReference type="OrthoDB" id="62120at2759"/>
<comment type="subcellular location">
    <subcellularLocation>
        <location evidence="1">Cell membrane</location>
        <topology evidence="1">Single-pass type II membrane protein</topology>
    </subcellularLocation>
</comment>
<dbReference type="GO" id="GO:0005886">
    <property type="term" value="C:plasma membrane"/>
    <property type="evidence" value="ECO:0007669"/>
    <property type="project" value="UniProtKB-SubCell"/>
</dbReference>
<feature type="compositionally biased region" description="Basic residues" evidence="17">
    <location>
        <begin position="111"/>
        <end position="129"/>
    </location>
</feature>
<feature type="compositionally biased region" description="Basic and acidic residues" evidence="17">
    <location>
        <begin position="95"/>
        <end position="110"/>
    </location>
</feature>
<accession>A0A8H3PGJ3</accession>
<gene>
    <name evidence="20" type="ORF">HETSPECPRED_001918</name>
</gene>
<evidence type="ECO:0000256" key="16">
    <source>
        <dbReference type="RuleBase" id="RU361153"/>
    </source>
</evidence>
<evidence type="ECO:0000256" key="7">
    <source>
        <dbReference type="ARBA" id="ARBA00022989"/>
    </source>
</evidence>
<evidence type="ECO:0000256" key="13">
    <source>
        <dbReference type="ARBA" id="ARBA00037126"/>
    </source>
</evidence>
<dbReference type="GO" id="GO:0009986">
    <property type="term" value="C:cell surface"/>
    <property type="evidence" value="ECO:0007669"/>
    <property type="project" value="TreeGrafter"/>
</dbReference>
<evidence type="ECO:0000256" key="6">
    <source>
        <dbReference type="ARBA" id="ARBA00022968"/>
    </source>
</evidence>
<keyword evidence="9" id="KW-0325">Glycoprotein</keyword>
<keyword evidence="10 16" id="KW-0326">Glycosidase</keyword>
<evidence type="ECO:0000256" key="8">
    <source>
        <dbReference type="ARBA" id="ARBA00023136"/>
    </source>
</evidence>
<comment type="caution">
    <text evidence="20">The sequence shown here is derived from an EMBL/GenBank/DDBJ whole genome shotgun (WGS) entry which is preliminary data.</text>
</comment>
<dbReference type="Proteomes" id="UP000664521">
    <property type="component" value="Unassembled WGS sequence"/>
</dbReference>
<evidence type="ECO:0000256" key="5">
    <source>
        <dbReference type="ARBA" id="ARBA00022801"/>
    </source>
</evidence>
<name>A0A8H3PGJ3_9LECA</name>
<keyword evidence="21" id="KW-1185">Reference proteome</keyword>
<evidence type="ECO:0000256" key="9">
    <source>
        <dbReference type="ARBA" id="ARBA00023180"/>
    </source>
</evidence>
<feature type="compositionally biased region" description="Basic and acidic residues" evidence="17">
    <location>
        <begin position="19"/>
        <end position="37"/>
    </location>
</feature>
<comment type="similarity">
    <text evidence="2 16">Belongs to the glycosyl hydrolase 5 (cellulase A) family.</text>
</comment>
<keyword evidence="5 16" id="KW-0378">Hydrolase</keyword>
<dbReference type="GO" id="GO:0004338">
    <property type="term" value="F:glucan exo-1,3-beta-glucosidase activity"/>
    <property type="evidence" value="ECO:0007669"/>
    <property type="project" value="UniProtKB-EC"/>
</dbReference>
<evidence type="ECO:0000256" key="15">
    <source>
        <dbReference type="ARBA" id="ARBA00041260"/>
    </source>
</evidence>
<reference evidence="20" key="1">
    <citation type="submission" date="2021-03" db="EMBL/GenBank/DDBJ databases">
        <authorList>
            <person name="Tagirdzhanova G."/>
        </authorList>
    </citation>
    <scope>NUCLEOTIDE SEQUENCE</scope>
</reference>
<feature type="region of interest" description="Disordered" evidence="17">
    <location>
        <begin position="95"/>
        <end position="135"/>
    </location>
</feature>
<feature type="compositionally biased region" description="Polar residues" evidence="17">
    <location>
        <begin position="56"/>
        <end position="67"/>
    </location>
</feature>
<evidence type="ECO:0000256" key="17">
    <source>
        <dbReference type="SAM" id="MobiDB-lite"/>
    </source>
</evidence>
<dbReference type="EMBL" id="CAJPDS010000139">
    <property type="protein sequence ID" value="CAF9939860.1"/>
    <property type="molecule type" value="Genomic_DNA"/>
</dbReference>
<keyword evidence="11" id="KW-0961">Cell wall biogenesis/degradation</keyword>
<evidence type="ECO:0000256" key="1">
    <source>
        <dbReference type="ARBA" id="ARBA00004401"/>
    </source>
</evidence>
<keyword evidence="4 18" id="KW-0812">Transmembrane</keyword>
<dbReference type="Gene3D" id="3.20.20.80">
    <property type="entry name" value="Glycosidases"/>
    <property type="match status" value="1"/>
</dbReference>
<dbReference type="InterPro" id="IPR050386">
    <property type="entry name" value="Glycosyl_hydrolase_5"/>
</dbReference>
<evidence type="ECO:0000256" key="12">
    <source>
        <dbReference type="ARBA" id="ARBA00036824"/>
    </source>
</evidence>
<comment type="catalytic activity">
    <reaction evidence="12">
        <text>Successive hydrolysis of beta-D-glucose units from the non-reducing ends of (1-&gt;3)-beta-D-glucans, releasing alpha-glucose.</text>
        <dbReference type="EC" id="3.2.1.58"/>
    </reaction>
</comment>
<feature type="region of interest" description="Disordered" evidence="17">
    <location>
        <begin position="1"/>
        <end position="67"/>
    </location>
</feature>
<evidence type="ECO:0000259" key="19">
    <source>
        <dbReference type="Pfam" id="PF00150"/>
    </source>
</evidence>
<dbReference type="GO" id="GO:0009251">
    <property type="term" value="P:glucan catabolic process"/>
    <property type="evidence" value="ECO:0007669"/>
    <property type="project" value="TreeGrafter"/>
</dbReference>
<feature type="transmembrane region" description="Helical" evidence="18">
    <location>
        <begin position="161"/>
        <end position="183"/>
    </location>
</feature>
<feature type="compositionally biased region" description="Gly residues" evidence="17">
    <location>
        <begin position="189"/>
        <end position="199"/>
    </location>
</feature>
<dbReference type="EC" id="3.2.1.58" evidence="14"/>
<comment type="function">
    <text evidence="13">Glucosidase involved in the degradation of cellulosic biomass. Active on lichenan.</text>
</comment>
<feature type="region of interest" description="Disordered" evidence="17">
    <location>
        <begin position="189"/>
        <end position="211"/>
    </location>
</feature>
<evidence type="ECO:0000256" key="14">
    <source>
        <dbReference type="ARBA" id="ARBA00038929"/>
    </source>
</evidence>
<evidence type="ECO:0000313" key="20">
    <source>
        <dbReference type="EMBL" id="CAF9939860.1"/>
    </source>
</evidence>
<keyword evidence="6" id="KW-0735">Signal-anchor</keyword>
<dbReference type="AlphaFoldDB" id="A0A8H3PGJ3"/>
<evidence type="ECO:0000313" key="21">
    <source>
        <dbReference type="Proteomes" id="UP000664521"/>
    </source>
</evidence>
<dbReference type="InterPro" id="IPR017853">
    <property type="entry name" value="GH"/>
</dbReference>
<dbReference type="GO" id="GO:0005576">
    <property type="term" value="C:extracellular region"/>
    <property type="evidence" value="ECO:0007669"/>
    <property type="project" value="TreeGrafter"/>
</dbReference>
<evidence type="ECO:0000256" key="3">
    <source>
        <dbReference type="ARBA" id="ARBA00022475"/>
    </source>
</evidence>
<keyword evidence="8 18" id="KW-0472">Membrane</keyword>
<dbReference type="GO" id="GO:0071555">
    <property type="term" value="P:cell wall organization"/>
    <property type="evidence" value="ECO:0007669"/>
    <property type="project" value="UniProtKB-KW"/>
</dbReference>
<dbReference type="InterPro" id="IPR001547">
    <property type="entry name" value="Glyco_hydro_5"/>
</dbReference>
<dbReference type="Pfam" id="PF00150">
    <property type="entry name" value="Cellulase"/>
    <property type="match status" value="1"/>
</dbReference>